<organism evidence="2 3">
    <name type="scientific">Saccharolobus shibatae</name>
    <dbReference type="NCBI Taxonomy" id="2286"/>
    <lineage>
        <taxon>Archaea</taxon>
        <taxon>Thermoproteota</taxon>
        <taxon>Thermoprotei</taxon>
        <taxon>Sulfolobales</taxon>
        <taxon>Sulfolobaceae</taxon>
        <taxon>Saccharolobus</taxon>
    </lineage>
</organism>
<feature type="coiled-coil region" evidence="1">
    <location>
        <begin position="30"/>
        <end position="61"/>
    </location>
</feature>
<reference evidence="2 3" key="1">
    <citation type="journal article" date="2021" name="Environ. Microbiol.">
        <title>New insights into the diversity and evolution of the archaeal mobilome from three complete genomes of Saccharolobus shibatae.</title>
        <authorList>
            <person name="Medvedeva S."/>
            <person name="Brandt D."/>
            <person name="Cvirkaite-Krupovic V."/>
            <person name="Liu Y."/>
            <person name="Severinov K."/>
            <person name="Ishino S."/>
            <person name="Ishino Y."/>
            <person name="Prangishvili D."/>
            <person name="Kalinowski J."/>
            <person name="Krupovic M."/>
        </authorList>
    </citation>
    <scope>NUCLEOTIDE SEQUENCE [LARGE SCALE GENOMIC DNA]</scope>
    <source>
        <strain evidence="2 3">S38A</strain>
    </source>
</reference>
<sequence>MDIFGVKVSNNNVYILIQDTQQQASRQEFYDEYYNKKKQCEEEMKNECKEVLNILDKNEKELKMGAIEKIDRCLFFTDSICSNDVKEKIREARNFLRVLFDFPADRIYYIVVKVVCANAESKYQVFKITRDSTQIKVEMIKNEKDKEIKEILEVVKDANKD</sequence>
<proteinExistence type="predicted"/>
<evidence type="ECO:0000256" key="1">
    <source>
        <dbReference type="SAM" id="Coils"/>
    </source>
</evidence>
<evidence type="ECO:0000313" key="3">
    <source>
        <dbReference type="Proteomes" id="UP000694036"/>
    </source>
</evidence>
<name>A0A8F5C0H7_9CREN</name>
<evidence type="ECO:0000313" key="2">
    <source>
        <dbReference type="EMBL" id="QXJ34869.1"/>
    </source>
</evidence>
<dbReference type="Proteomes" id="UP000694036">
    <property type="component" value="Chromosome"/>
</dbReference>
<protein>
    <submittedName>
        <fullName evidence="2">Uncharacterized protein</fullName>
    </submittedName>
</protein>
<accession>A0A8F5C0H7</accession>
<keyword evidence="3" id="KW-1185">Reference proteome</keyword>
<keyword evidence="1" id="KW-0175">Coiled coil</keyword>
<dbReference type="AlphaFoldDB" id="A0A8F5C0H7"/>
<dbReference type="EMBL" id="CP077713">
    <property type="protein sequence ID" value="QXJ34869.1"/>
    <property type="molecule type" value="Genomic_DNA"/>
</dbReference>
<gene>
    <name evidence="2" type="ORF">J5U22_01416</name>
</gene>